<gene>
    <name evidence="1" type="ORF">Nepgr_006776</name>
</gene>
<comment type="caution">
    <text evidence="1">The sequence shown here is derived from an EMBL/GenBank/DDBJ whole genome shotgun (WGS) entry which is preliminary data.</text>
</comment>
<dbReference type="AlphaFoldDB" id="A0AAD3XHX3"/>
<reference evidence="1" key="1">
    <citation type="submission" date="2023-05" db="EMBL/GenBank/DDBJ databases">
        <title>Nepenthes gracilis genome sequencing.</title>
        <authorList>
            <person name="Fukushima K."/>
        </authorList>
    </citation>
    <scope>NUCLEOTIDE SEQUENCE</scope>
    <source>
        <strain evidence="1">SING2019-196</strain>
    </source>
</reference>
<accession>A0AAD3XHX3</accession>
<evidence type="ECO:0000313" key="2">
    <source>
        <dbReference type="Proteomes" id="UP001279734"/>
    </source>
</evidence>
<evidence type="ECO:0000313" key="1">
    <source>
        <dbReference type="EMBL" id="GMH04936.1"/>
    </source>
</evidence>
<proteinExistence type="predicted"/>
<organism evidence="1 2">
    <name type="scientific">Nepenthes gracilis</name>
    <name type="common">Slender pitcher plant</name>
    <dbReference type="NCBI Taxonomy" id="150966"/>
    <lineage>
        <taxon>Eukaryota</taxon>
        <taxon>Viridiplantae</taxon>
        <taxon>Streptophyta</taxon>
        <taxon>Embryophyta</taxon>
        <taxon>Tracheophyta</taxon>
        <taxon>Spermatophyta</taxon>
        <taxon>Magnoliopsida</taxon>
        <taxon>eudicotyledons</taxon>
        <taxon>Gunneridae</taxon>
        <taxon>Pentapetalae</taxon>
        <taxon>Caryophyllales</taxon>
        <taxon>Nepenthaceae</taxon>
        <taxon>Nepenthes</taxon>
    </lineage>
</organism>
<keyword evidence="2" id="KW-1185">Reference proteome</keyword>
<dbReference type="Proteomes" id="UP001279734">
    <property type="component" value="Unassembled WGS sequence"/>
</dbReference>
<protein>
    <submittedName>
        <fullName evidence="1">Uncharacterized protein</fullName>
    </submittedName>
</protein>
<name>A0AAD3XHX3_NEPGR</name>
<sequence>MLPMVLPESPVAVGLQIVDFAVWKASRSLSDWVVNLASLAPFFSMLDGAIFPAWEGLMRPTSMPMLPLRIAEFLVFYCGILLKAEYNVFGGALCLELVWRL</sequence>
<dbReference type="EMBL" id="BSYO01000005">
    <property type="protein sequence ID" value="GMH04936.1"/>
    <property type="molecule type" value="Genomic_DNA"/>
</dbReference>